<proteinExistence type="predicted"/>
<evidence type="ECO:0000256" key="1">
    <source>
        <dbReference type="SAM" id="MobiDB-lite"/>
    </source>
</evidence>
<dbReference type="SUPFAM" id="SSF81383">
    <property type="entry name" value="F-box domain"/>
    <property type="match status" value="1"/>
</dbReference>
<dbReference type="InterPro" id="IPR001810">
    <property type="entry name" value="F-box_dom"/>
</dbReference>
<evidence type="ECO:0000259" key="3">
    <source>
        <dbReference type="Pfam" id="PF24758"/>
    </source>
</evidence>
<dbReference type="Proteomes" id="UP000026961">
    <property type="component" value="Chromosome 11"/>
</dbReference>
<dbReference type="InterPro" id="IPR050232">
    <property type="entry name" value="FBL13/AtMIF1-like"/>
</dbReference>
<dbReference type="Gramene" id="OGLUM11G15510.1">
    <property type="protein sequence ID" value="OGLUM11G15510.1"/>
    <property type="gene ID" value="OGLUM11G15510"/>
</dbReference>
<evidence type="ECO:0000259" key="2">
    <source>
        <dbReference type="Pfam" id="PF00646"/>
    </source>
</evidence>
<organism evidence="4">
    <name type="scientific">Oryza glumipatula</name>
    <dbReference type="NCBI Taxonomy" id="40148"/>
    <lineage>
        <taxon>Eukaryota</taxon>
        <taxon>Viridiplantae</taxon>
        <taxon>Streptophyta</taxon>
        <taxon>Embryophyta</taxon>
        <taxon>Tracheophyta</taxon>
        <taxon>Spermatophyta</taxon>
        <taxon>Magnoliopsida</taxon>
        <taxon>Liliopsida</taxon>
        <taxon>Poales</taxon>
        <taxon>Poaceae</taxon>
        <taxon>BOP clade</taxon>
        <taxon>Oryzoideae</taxon>
        <taxon>Oryzeae</taxon>
        <taxon>Oryzinae</taxon>
        <taxon>Oryza</taxon>
    </lineage>
</organism>
<accession>A0A0E0BJW2</accession>
<keyword evidence="5" id="KW-1185">Reference proteome</keyword>
<sequence>MEAELPTTFQKVAIVDEVTVIKDKRPLVVWIRTSRSRLATSKSMAVTSAAGCGCGGNGDRLSSLSDGVIGHILSFLPAKEAARAAVLSSRWRHTFAAVHTVSLVEPDAPVVDHDEFAGYSPGWGPPPNPNPPPPPFASAVSAALLARHRRAAAVPLRALRVSMVGYVHRDSPAVDQWIAYALNQPAPDGVELDLRLGRPSLCHRDYSLRRRRSGAEDARPRRWRTTPPEAILFESPSSEEEDHAAADDDDVLSDDGKKDPMAVYRRRFEPQEYSVPRGLFACAALRSLSLGSVRLALPAAAAIALPSLETLLLADVTESDHERSMQRLISGCPRLADLTLEACYARARALSVAGLRRLRRLALRCCHGLDTVVLGDDDASPSQLHAFEYRGEVPDDFFLVTTKHGHGVSLETVTALSLVFHPEPLDDDDDDDGYRAYCYHKEEELHDKHLLRYNRHSVLAAPTSGGGAMAPACLRRRVREINLVHYQGGTAQRALAMYLLRSAAAIRELRCELAMGPLWIQDELVREIKSWVTNKAAVINFG</sequence>
<dbReference type="InterPro" id="IPR032675">
    <property type="entry name" value="LRR_dom_sf"/>
</dbReference>
<dbReference type="InterPro" id="IPR055411">
    <property type="entry name" value="LRR_FXL15/At3g58940/PEG3-like"/>
</dbReference>
<feature type="domain" description="F-box/LRR-repeat protein 15/At3g58940/PEG3-like LRR" evidence="3">
    <location>
        <begin position="266"/>
        <end position="368"/>
    </location>
</feature>
<dbReference type="STRING" id="40148.A0A0E0BJW2"/>
<dbReference type="PANTHER" id="PTHR31900:SF30">
    <property type="entry name" value="SUPERFAMILY PROTEIN, PUTATIVE-RELATED"/>
    <property type="match status" value="1"/>
</dbReference>
<dbReference type="Pfam" id="PF24758">
    <property type="entry name" value="LRR_At5g56370"/>
    <property type="match status" value="1"/>
</dbReference>
<reference evidence="4" key="2">
    <citation type="submission" date="2018-05" db="EMBL/GenBank/DDBJ databases">
        <title>OgluRS3 (Oryza glumaepatula Reference Sequence Version 3).</title>
        <authorList>
            <person name="Zhang J."/>
            <person name="Kudrna D."/>
            <person name="Lee S."/>
            <person name="Talag J."/>
            <person name="Welchert J."/>
            <person name="Wing R.A."/>
        </authorList>
    </citation>
    <scope>NUCLEOTIDE SEQUENCE [LARGE SCALE GENOMIC DNA]</scope>
</reference>
<evidence type="ECO:0000313" key="4">
    <source>
        <dbReference type="EnsemblPlants" id="OGLUM11G15510.1"/>
    </source>
</evidence>
<dbReference type="SUPFAM" id="SSF52047">
    <property type="entry name" value="RNI-like"/>
    <property type="match status" value="1"/>
</dbReference>
<dbReference type="InterPro" id="IPR053781">
    <property type="entry name" value="F-box_AtFBL13-like"/>
</dbReference>
<protein>
    <submittedName>
        <fullName evidence="4">Uncharacterized protein</fullName>
    </submittedName>
</protein>
<evidence type="ECO:0000313" key="5">
    <source>
        <dbReference type="Proteomes" id="UP000026961"/>
    </source>
</evidence>
<feature type="compositionally biased region" description="Acidic residues" evidence="1">
    <location>
        <begin position="237"/>
        <end position="253"/>
    </location>
</feature>
<dbReference type="InterPro" id="IPR036047">
    <property type="entry name" value="F-box-like_dom_sf"/>
</dbReference>
<dbReference type="PANTHER" id="PTHR31900">
    <property type="entry name" value="F-BOX/RNI SUPERFAMILY PROTEIN-RELATED"/>
    <property type="match status" value="1"/>
</dbReference>
<feature type="region of interest" description="Disordered" evidence="1">
    <location>
        <begin position="210"/>
        <end position="257"/>
    </location>
</feature>
<reference evidence="4" key="1">
    <citation type="submission" date="2015-04" db="UniProtKB">
        <authorList>
            <consortium name="EnsemblPlants"/>
        </authorList>
    </citation>
    <scope>IDENTIFICATION</scope>
</reference>
<dbReference type="Gene3D" id="3.80.10.10">
    <property type="entry name" value="Ribonuclease Inhibitor"/>
    <property type="match status" value="1"/>
</dbReference>
<dbReference type="AlphaFoldDB" id="A0A0E0BJW2"/>
<name>A0A0E0BJW2_9ORYZ</name>
<feature type="domain" description="F-box" evidence="2">
    <location>
        <begin position="61"/>
        <end position="94"/>
    </location>
</feature>
<dbReference type="HOGENOM" id="CLU_022351_1_0_1"/>
<dbReference type="Pfam" id="PF00646">
    <property type="entry name" value="F-box"/>
    <property type="match status" value="1"/>
</dbReference>
<feature type="compositionally biased region" description="Basic and acidic residues" evidence="1">
    <location>
        <begin position="210"/>
        <end position="220"/>
    </location>
</feature>
<dbReference type="CDD" id="cd22160">
    <property type="entry name" value="F-box_AtFBL13-like"/>
    <property type="match status" value="1"/>
</dbReference>
<dbReference type="EnsemblPlants" id="OGLUM11G15510.1">
    <property type="protein sequence ID" value="OGLUM11G15510.1"/>
    <property type="gene ID" value="OGLUM11G15510"/>
</dbReference>